<evidence type="ECO:0000256" key="1">
    <source>
        <dbReference type="SAM" id="Phobius"/>
    </source>
</evidence>
<organism evidence="2 3">
    <name type="scientific">Candidatus Sulfobium mesophilum</name>
    <dbReference type="NCBI Taxonomy" id="2016548"/>
    <lineage>
        <taxon>Bacteria</taxon>
        <taxon>Pseudomonadati</taxon>
        <taxon>Nitrospirota</taxon>
        <taxon>Nitrospiria</taxon>
        <taxon>Nitrospirales</taxon>
        <taxon>Nitrospiraceae</taxon>
        <taxon>Candidatus Sulfobium</taxon>
    </lineage>
</organism>
<keyword evidence="1" id="KW-1133">Transmembrane helix</keyword>
<evidence type="ECO:0008006" key="4">
    <source>
        <dbReference type="Google" id="ProtNLM"/>
    </source>
</evidence>
<keyword evidence="1" id="KW-0472">Membrane</keyword>
<dbReference type="Pfam" id="PF07009">
    <property type="entry name" value="NusG_II"/>
    <property type="match status" value="1"/>
</dbReference>
<sequence length="128" mass="14013">MKTVIKNTTVADKLLFLFMIMASLAGIFISRAALPQGREVVVEINGEKEYAFVLDQDRTFSVPGPYGDTVIEIRNKKARVKEAHCPNRLCEKQGWISKGVIVCMPNRIMVSVGSGAANSLKEVDAITG</sequence>
<dbReference type="EMBL" id="OUUY01000068">
    <property type="protein sequence ID" value="SPQ00422.1"/>
    <property type="molecule type" value="Genomic_DNA"/>
</dbReference>
<dbReference type="Proteomes" id="UP000245125">
    <property type="component" value="Unassembled WGS sequence"/>
</dbReference>
<dbReference type="Gene3D" id="2.60.320.10">
    <property type="entry name" value="N-utilization substance G protein NusG, insert domain"/>
    <property type="match status" value="1"/>
</dbReference>
<dbReference type="CDD" id="cd09910">
    <property type="entry name" value="NGN-insert_like"/>
    <property type="match status" value="1"/>
</dbReference>
<evidence type="ECO:0000313" key="2">
    <source>
        <dbReference type="EMBL" id="SPQ00422.1"/>
    </source>
</evidence>
<evidence type="ECO:0000313" key="3">
    <source>
        <dbReference type="Proteomes" id="UP000245125"/>
    </source>
</evidence>
<protein>
    <recommendedName>
        <fullName evidence="4">NusG domain-containing protein</fullName>
    </recommendedName>
</protein>
<feature type="transmembrane region" description="Helical" evidence="1">
    <location>
        <begin position="14"/>
        <end position="34"/>
    </location>
</feature>
<accession>A0A2U3QGA1</accession>
<name>A0A2U3QGA1_9BACT</name>
<dbReference type="OrthoDB" id="47603at2"/>
<gene>
    <name evidence="2" type="ORF">NBG4_230021</name>
</gene>
<proteinExistence type="predicted"/>
<keyword evidence="3" id="KW-1185">Reference proteome</keyword>
<reference evidence="3" key="1">
    <citation type="submission" date="2018-03" db="EMBL/GenBank/DDBJ databases">
        <authorList>
            <person name="Zecchin S."/>
        </authorList>
    </citation>
    <scope>NUCLEOTIDE SEQUENCE [LARGE SCALE GENOMIC DNA]</scope>
</reference>
<keyword evidence="1" id="KW-0812">Transmembrane</keyword>
<dbReference type="InterPro" id="IPR038690">
    <property type="entry name" value="NusG_2_sf"/>
</dbReference>
<dbReference type="AlphaFoldDB" id="A0A2U3QGA1"/>